<comment type="caution">
    <text evidence="2">The sequence shown here is derived from an EMBL/GenBank/DDBJ whole genome shotgun (WGS) entry which is preliminary data.</text>
</comment>
<organism evidence="2 4">
    <name type="scientific">Enterococcus gilvus ATCC BAA-350</name>
    <dbReference type="NCBI Taxonomy" id="1158614"/>
    <lineage>
        <taxon>Bacteria</taxon>
        <taxon>Bacillati</taxon>
        <taxon>Bacillota</taxon>
        <taxon>Bacilli</taxon>
        <taxon>Lactobacillales</taxon>
        <taxon>Enterococcaceae</taxon>
        <taxon>Enterococcus</taxon>
    </lineage>
</organism>
<gene>
    <name evidence="3" type="ORF">I592_03666</name>
    <name evidence="2" type="ORF">UKC_00695</name>
</gene>
<protein>
    <recommendedName>
        <fullName evidence="6">Tetratricopeptide repeat protein</fullName>
    </recommendedName>
</protein>
<reference evidence="2 4" key="1">
    <citation type="submission" date="2013-02" db="EMBL/GenBank/DDBJ databases">
        <title>The Genome Sequence of Enterococcus gilvus ATCC BAA-350.</title>
        <authorList>
            <consortium name="The Broad Institute Genome Sequencing Platform"/>
            <consortium name="The Broad Institute Genome Sequencing Center for Infectious Disease"/>
            <person name="Earl A.M."/>
            <person name="Gilmore M.S."/>
            <person name="Lebreton F."/>
            <person name="Walker B."/>
            <person name="Young S.K."/>
            <person name="Zeng Q."/>
            <person name="Gargeya S."/>
            <person name="Fitzgerald M."/>
            <person name="Haas B."/>
            <person name="Abouelleil A."/>
            <person name="Alvarado L."/>
            <person name="Arachchi H.M."/>
            <person name="Berlin A.M."/>
            <person name="Chapman S.B."/>
            <person name="Dewar J."/>
            <person name="Goldberg J."/>
            <person name="Griggs A."/>
            <person name="Gujja S."/>
            <person name="Hansen M."/>
            <person name="Howarth C."/>
            <person name="Imamovic A."/>
            <person name="Larimer J."/>
            <person name="McCowan C."/>
            <person name="Murphy C."/>
            <person name="Neiman D."/>
            <person name="Pearson M."/>
            <person name="Priest M."/>
            <person name="Roberts A."/>
            <person name="Saif S."/>
            <person name="Shea T."/>
            <person name="Sisk P."/>
            <person name="Sykes S."/>
            <person name="Wortman J."/>
            <person name="Nusbaum C."/>
            <person name="Birren B."/>
        </authorList>
    </citation>
    <scope>NUCLEOTIDE SEQUENCE [LARGE SCALE GENOMIC DNA]</scope>
    <source>
        <strain evidence="2 4">ATCC BAA-350</strain>
    </source>
</reference>
<evidence type="ECO:0000313" key="4">
    <source>
        <dbReference type="Proteomes" id="UP000013750"/>
    </source>
</evidence>
<evidence type="ECO:0000256" key="1">
    <source>
        <dbReference type="PROSITE-ProRule" id="PRU00339"/>
    </source>
</evidence>
<dbReference type="EMBL" id="AJDQ01000004">
    <property type="protein sequence ID" value="EOI57720.1"/>
    <property type="molecule type" value="Genomic_DNA"/>
</dbReference>
<dbReference type="AlphaFoldDB" id="R2VIP9"/>
<evidence type="ECO:0000313" key="2">
    <source>
        <dbReference type="EMBL" id="EOI57720.1"/>
    </source>
</evidence>
<dbReference type="PATRIC" id="fig|1158614.3.peg.719"/>
<evidence type="ECO:0000313" key="5">
    <source>
        <dbReference type="Proteomes" id="UP000014160"/>
    </source>
</evidence>
<dbReference type="InterPro" id="IPR019734">
    <property type="entry name" value="TPR_rpt"/>
</dbReference>
<proteinExistence type="predicted"/>
<dbReference type="PROSITE" id="PS50005">
    <property type="entry name" value="TPR"/>
    <property type="match status" value="1"/>
</dbReference>
<keyword evidence="5" id="KW-1185">Reference proteome</keyword>
<dbReference type="SUPFAM" id="SSF48452">
    <property type="entry name" value="TPR-like"/>
    <property type="match status" value="1"/>
</dbReference>
<dbReference type="Proteomes" id="UP000014160">
    <property type="component" value="Unassembled WGS sequence"/>
</dbReference>
<evidence type="ECO:0008006" key="6">
    <source>
        <dbReference type="Google" id="ProtNLM"/>
    </source>
</evidence>
<dbReference type="Gene3D" id="1.25.40.10">
    <property type="entry name" value="Tetratricopeptide repeat domain"/>
    <property type="match status" value="1"/>
</dbReference>
<dbReference type="Proteomes" id="UP000013750">
    <property type="component" value="Unassembled WGS sequence"/>
</dbReference>
<sequence length="135" mass="15146">MFGFFKKKEKPAKIEEKKELSVEERARLETEAHQFIEKIAALEQDATVEKTEIAGAYEKLGLTYAALDQIDAAIETLEKSLDHKLTIGDGYKKLMSLYNGKRAEAARNGDDAGIDKYMGKMDEMRQIAKKVTISG</sequence>
<keyword evidence="1" id="KW-0802">TPR repeat</keyword>
<dbReference type="RefSeq" id="WP_010779144.1">
    <property type="nucleotide sequence ID" value="NZ_ASWH01000002.1"/>
</dbReference>
<accession>R2VIP9</accession>
<dbReference type="OrthoDB" id="7066280at2"/>
<reference evidence="3 5" key="2">
    <citation type="submission" date="2013-03" db="EMBL/GenBank/DDBJ databases">
        <title>The Genome Sequence of Enterococcus gilvus ATCC BAA-350 (PacBio/Illumina hybrid assembly).</title>
        <authorList>
            <consortium name="The Broad Institute Genomics Platform"/>
            <consortium name="The Broad Institute Genome Sequencing Center for Infectious Disease"/>
            <person name="Earl A."/>
            <person name="Russ C."/>
            <person name="Gilmore M."/>
            <person name="Surin D."/>
            <person name="Walker B."/>
            <person name="Young S."/>
            <person name="Zeng Q."/>
            <person name="Gargeya S."/>
            <person name="Fitzgerald M."/>
            <person name="Haas B."/>
            <person name="Abouelleil A."/>
            <person name="Allen A.W."/>
            <person name="Alvarado L."/>
            <person name="Arachchi H.M."/>
            <person name="Berlin A.M."/>
            <person name="Chapman S.B."/>
            <person name="Gainer-Dewar J."/>
            <person name="Goldberg J."/>
            <person name="Griggs A."/>
            <person name="Gujja S."/>
            <person name="Hansen M."/>
            <person name="Howarth C."/>
            <person name="Imamovic A."/>
            <person name="Ireland A."/>
            <person name="Larimer J."/>
            <person name="McCowan C."/>
            <person name="Murphy C."/>
            <person name="Pearson M."/>
            <person name="Poon T.W."/>
            <person name="Priest M."/>
            <person name="Roberts A."/>
            <person name="Saif S."/>
            <person name="Shea T."/>
            <person name="Sisk P."/>
            <person name="Sykes S."/>
            <person name="Wortman J."/>
            <person name="Nusbaum C."/>
            <person name="Birren B."/>
        </authorList>
    </citation>
    <scope>NUCLEOTIDE SEQUENCE [LARGE SCALE GENOMIC DNA]</scope>
    <source>
        <strain evidence="3 5">ATCC BAA-350</strain>
    </source>
</reference>
<dbReference type="InterPro" id="IPR011990">
    <property type="entry name" value="TPR-like_helical_dom_sf"/>
</dbReference>
<evidence type="ECO:0000313" key="3">
    <source>
        <dbReference type="EMBL" id="EOW79526.1"/>
    </source>
</evidence>
<name>R2VIP9_9ENTE</name>
<dbReference type="EMBL" id="ASWH01000002">
    <property type="protein sequence ID" value="EOW79526.1"/>
    <property type="molecule type" value="Genomic_DNA"/>
</dbReference>
<feature type="repeat" description="TPR" evidence="1">
    <location>
        <begin position="54"/>
        <end position="87"/>
    </location>
</feature>
<dbReference type="eggNOG" id="ENOG50338Q0">
    <property type="taxonomic scope" value="Bacteria"/>
</dbReference>
<dbReference type="HOGENOM" id="CLU_151826_0_0_9"/>